<dbReference type="Proteomes" id="UP000245728">
    <property type="component" value="Chromosome"/>
</dbReference>
<name>A0A2S2E3R4_9ALTE</name>
<evidence type="ECO:0000313" key="4">
    <source>
        <dbReference type="EMBL" id="AWL12239.1"/>
    </source>
</evidence>
<reference evidence="4 5" key="1">
    <citation type="submission" date="2018-05" db="EMBL/GenBank/DDBJ databases">
        <title>Salinimonas sp. HMF8227 Genome sequencing and assembly.</title>
        <authorList>
            <person name="Kang H."/>
            <person name="Kang J."/>
            <person name="Cha I."/>
            <person name="Kim H."/>
            <person name="Joh K."/>
        </authorList>
    </citation>
    <scope>NUCLEOTIDE SEQUENCE [LARGE SCALE GENOMIC DNA]</scope>
    <source>
        <strain evidence="4 5">HMF8227</strain>
    </source>
</reference>
<dbReference type="Gene3D" id="3.40.190.10">
    <property type="entry name" value="Periplasmic binding protein-like II"/>
    <property type="match status" value="2"/>
</dbReference>
<dbReference type="InterPro" id="IPR001638">
    <property type="entry name" value="Solute-binding_3/MltF_N"/>
</dbReference>
<dbReference type="OrthoDB" id="370676at2"/>
<comment type="similarity">
    <text evidence="1">Belongs to the bacterial solute-binding protein 3 family.</text>
</comment>
<dbReference type="PANTHER" id="PTHR35936">
    <property type="entry name" value="MEMBRANE-BOUND LYTIC MUREIN TRANSGLYCOSYLASE F"/>
    <property type="match status" value="1"/>
</dbReference>
<sequence length="267" mass="30493">MQPGSACRFVKISICLFFIILVSAGITSQPTHANTLFVVGAPFPRISVIDSRGHPSGLGVEIVRQIAQQLGYKTSIQLMPLERALREMRLGKADLMIGPYYSDQREQYMRFSQFPFYSDPILLYVRKDYPLDWNGELPVLEGHLIGLSRGWNYGQAFNRYKMHLSTYTVNSVRANFIRLAKGRIDVFLCHPRHATALIEQLGLEAEITALPHHLTTNHGYFGFSKIRPTEAFQQRFERAFDELKKTGKLNQLNRHYGLTQAAIPKHL</sequence>
<evidence type="ECO:0000313" key="5">
    <source>
        <dbReference type="Proteomes" id="UP000245728"/>
    </source>
</evidence>
<protein>
    <recommendedName>
        <fullName evidence="3">Solute-binding protein family 3/N-terminal domain-containing protein</fullName>
    </recommendedName>
</protein>
<dbReference type="AlphaFoldDB" id="A0A2S2E3R4"/>
<evidence type="ECO:0000256" key="1">
    <source>
        <dbReference type="ARBA" id="ARBA00010333"/>
    </source>
</evidence>
<dbReference type="SMART" id="SM00062">
    <property type="entry name" value="PBPb"/>
    <property type="match status" value="1"/>
</dbReference>
<dbReference type="Pfam" id="PF00497">
    <property type="entry name" value="SBP_bac_3"/>
    <property type="match status" value="1"/>
</dbReference>
<dbReference type="RefSeq" id="WP_109339834.1">
    <property type="nucleotide sequence ID" value="NZ_CP029347.1"/>
</dbReference>
<organism evidence="4 5">
    <name type="scientific">Saliniradius amylolyticus</name>
    <dbReference type="NCBI Taxonomy" id="2183582"/>
    <lineage>
        <taxon>Bacteria</taxon>
        <taxon>Pseudomonadati</taxon>
        <taxon>Pseudomonadota</taxon>
        <taxon>Gammaproteobacteria</taxon>
        <taxon>Alteromonadales</taxon>
        <taxon>Alteromonadaceae</taxon>
        <taxon>Saliniradius</taxon>
    </lineage>
</organism>
<evidence type="ECO:0000256" key="2">
    <source>
        <dbReference type="ARBA" id="ARBA00022729"/>
    </source>
</evidence>
<keyword evidence="2" id="KW-0732">Signal</keyword>
<feature type="domain" description="Solute-binding protein family 3/N-terminal" evidence="3">
    <location>
        <begin position="36"/>
        <end position="260"/>
    </location>
</feature>
<dbReference type="EMBL" id="CP029347">
    <property type="protein sequence ID" value="AWL12239.1"/>
    <property type="molecule type" value="Genomic_DNA"/>
</dbReference>
<gene>
    <name evidence="4" type="ORF">HMF8227_01766</name>
</gene>
<accession>A0A2S2E3R4</accession>
<dbReference type="SUPFAM" id="SSF53850">
    <property type="entry name" value="Periplasmic binding protein-like II"/>
    <property type="match status" value="1"/>
</dbReference>
<evidence type="ECO:0000259" key="3">
    <source>
        <dbReference type="SMART" id="SM00062"/>
    </source>
</evidence>
<keyword evidence="5" id="KW-1185">Reference proteome</keyword>
<proteinExistence type="inferred from homology"/>
<dbReference type="PANTHER" id="PTHR35936:SF25">
    <property type="entry name" value="ABC TRANSPORTER SUBSTRATE-BINDING PROTEIN"/>
    <property type="match status" value="1"/>
</dbReference>
<dbReference type="KEGG" id="salh:HMF8227_01766"/>